<evidence type="ECO:0000256" key="1">
    <source>
        <dbReference type="ARBA" id="ARBA00007154"/>
    </source>
</evidence>
<dbReference type="PIRSF" id="PIRSF000858">
    <property type="entry name" value="SCOT-t"/>
    <property type="match status" value="1"/>
</dbReference>
<dbReference type="InterPro" id="IPR037171">
    <property type="entry name" value="NagB/RpiA_transferase-like"/>
</dbReference>
<dbReference type="AlphaFoldDB" id="A0A1V8RS81"/>
<evidence type="ECO:0000256" key="3">
    <source>
        <dbReference type="PIRNR" id="PIRNR000858"/>
    </source>
</evidence>
<comment type="similarity">
    <text evidence="1 3">Belongs to the 3-oxoacid CoA-transferase family.</text>
</comment>
<comment type="function">
    <text evidence="3">CoA transferase having broad substrate specificity for short-chain acyl-CoA thioesters with the activity decreasing when the length of the carboxylic acid chain exceeds four carbons.</text>
</comment>
<evidence type="ECO:0000256" key="4">
    <source>
        <dbReference type="PIRSR" id="PIRSR000858-1"/>
    </source>
</evidence>
<dbReference type="EMBL" id="MDET01000011">
    <property type="protein sequence ID" value="OQM76050.1"/>
    <property type="molecule type" value="Genomic_DNA"/>
</dbReference>
<dbReference type="RefSeq" id="WP_080919235.1">
    <property type="nucleotide sequence ID" value="NZ_MDET01000011.1"/>
</dbReference>
<dbReference type="SUPFAM" id="SSF100950">
    <property type="entry name" value="NagB/RpiA/CoA transferase-like"/>
    <property type="match status" value="2"/>
</dbReference>
<dbReference type="Proteomes" id="UP000191905">
    <property type="component" value="Unassembled WGS sequence"/>
</dbReference>
<dbReference type="PANTHER" id="PTHR43293">
    <property type="entry name" value="ACETATE COA-TRANSFERASE YDIF"/>
    <property type="match status" value="1"/>
</dbReference>
<comment type="catalytic activity">
    <reaction evidence="3">
        <text>an acyl-CoA + acetate = a carboxylate + acetyl-CoA</text>
        <dbReference type="Rhea" id="RHEA:13381"/>
        <dbReference type="ChEBI" id="CHEBI:29067"/>
        <dbReference type="ChEBI" id="CHEBI:30089"/>
        <dbReference type="ChEBI" id="CHEBI:57288"/>
        <dbReference type="ChEBI" id="CHEBI:58342"/>
        <dbReference type="EC" id="2.8.3.8"/>
    </reaction>
</comment>
<evidence type="ECO:0000313" key="5">
    <source>
        <dbReference type="EMBL" id="OQM76050.1"/>
    </source>
</evidence>
<evidence type="ECO:0000256" key="2">
    <source>
        <dbReference type="ARBA" id="ARBA00022679"/>
    </source>
</evidence>
<dbReference type="InterPro" id="IPR004165">
    <property type="entry name" value="CoA_trans_fam_I"/>
</dbReference>
<gene>
    <name evidence="5" type="ORF">BFN67_16550</name>
</gene>
<keyword evidence="2 3" id="KW-0808">Transferase</keyword>
<reference evidence="5 6" key="1">
    <citation type="journal article" date="2016" name="Int. J. Syst. Evol. Microbiol.">
        <title>Pseudaminobacter manganicus sp. nov., isolated from sludge of a manganese mine.</title>
        <authorList>
            <person name="Li J."/>
            <person name="Huang J."/>
            <person name="Liao S."/>
            <person name="Wang G."/>
        </authorList>
    </citation>
    <scope>NUCLEOTIDE SEQUENCE [LARGE SCALE GENOMIC DNA]</scope>
    <source>
        <strain evidence="5 6">JH-7</strain>
    </source>
</reference>
<comment type="caution">
    <text evidence="5">The sequence shown here is derived from an EMBL/GenBank/DDBJ whole genome shotgun (WGS) entry which is preliminary data.</text>
</comment>
<sequence>MGRRTPEILDAAAAVTSIPDGATICVMGTGPVLEPAHLLDALEKRFLAEAHPRDMTLITPMLPGDRRGEGGMNSFAHEGMLSRLIGASFARARHPALLDLLREGVVEGYMTSMGSMIELLTAIGSGKPGLFTTVGLGTFLDPRREGGALNERSTRPPCRIETIDGKEYIFYPAFPIDVAIIRGTTADENGYVSFEEETNTLGAAEIAMACKASGGRVIVQVKRLAKAGSLDPRLVRVPGPLVDAIVVDPRQTQLSPAMADPLAGWNPFLAGALKHPLKGLATVKAGPERTMLRRAALELKEGDVVNLGAGVATKLPLLALEEGILDRVTFTNEHGIFGGMMGTALGGSFVPALNAEAIMDSVFQFNFYDGGGLDVTFLGIGEVDASGDLNVSRFGEEINGPGGFNNITDRTRRIVFCGSLTSGGLRVEISGGRMRIAQEGRHKKFVPKVEQVTFNAARALEKRQEVRYVTDRAVMRLTQGGPELIEIAPGIDIERDIRANVGFDLRVSPDLREMPPEVMADGLMGLSGKFGGN</sequence>
<protein>
    <recommendedName>
        <fullName evidence="3">Acetate CoA-transferase YdiF</fullName>
        <ecNumber evidence="3">2.8.3.8</ecNumber>
    </recommendedName>
</protein>
<name>A0A1V8RS81_9HYPH</name>
<dbReference type="EC" id="2.8.3.8" evidence="3"/>
<keyword evidence="6" id="KW-1185">Reference proteome</keyword>
<organism evidence="5 6">
    <name type="scientific">Manganibacter manganicus</name>
    <dbReference type="NCBI Taxonomy" id="1873176"/>
    <lineage>
        <taxon>Bacteria</taxon>
        <taxon>Pseudomonadati</taxon>
        <taxon>Pseudomonadota</taxon>
        <taxon>Alphaproteobacteria</taxon>
        <taxon>Hyphomicrobiales</taxon>
        <taxon>Phyllobacteriaceae</taxon>
        <taxon>Manganibacter</taxon>
    </lineage>
</organism>
<dbReference type="Gene3D" id="3.40.1080.10">
    <property type="entry name" value="Glutaconate Coenzyme A-transferase"/>
    <property type="match status" value="2"/>
</dbReference>
<feature type="active site" description="5-glutamyl coenzyme A thioester intermediate" evidence="4">
    <location>
        <position position="333"/>
    </location>
</feature>
<proteinExistence type="inferred from homology"/>
<dbReference type="OrthoDB" id="9805230at2"/>
<dbReference type="PANTHER" id="PTHR43293:SF1">
    <property type="entry name" value="ACETATE COA-TRANSFERASE YDIF"/>
    <property type="match status" value="1"/>
</dbReference>
<dbReference type="Pfam" id="PF01144">
    <property type="entry name" value="CoA_trans"/>
    <property type="match status" value="1"/>
</dbReference>
<dbReference type="GO" id="GO:0008775">
    <property type="term" value="F:acetate CoA-transferase activity"/>
    <property type="evidence" value="ECO:0007669"/>
    <property type="project" value="UniProtKB-EC"/>
</dbReference>
<dbReference type="STRING" id="1873176.BFN67_16550"/>
<dbReference type="SMART" id="SM00882">
    <property type="entry name" value="CoA_trans"/>
    <property type="match status" value="2"/>
</dbReference>
<dbReference type="InterPro" id="IPR014388">
    <property type="entry name" value="3-oxoacid_CoA-transferase"/>
</dbReference>
<dbReference type="GO" id="GO:0046952">
    <property type="term" value="P:ketone body catabolic process"/>
    <property type="evidence" value="ECO:0007669"/>
    <property type="project" value="InterPro"/>
</dbReference>
<accession>A0A1V8RS81</accession>
<evidence type="ECO:0000313" key="6">
    <source>
        <dbReference type="Proteomes" id="UP000191905"/>
    </source>
</evidence>